<dbReference type="eggNOG" id="ENOG502ZM5I">
    <property type="taxonomic scope" value="Bacteria"/>
</dbReference>
<keyword evidence="1" id="KW-0472">Membrane</keyword>
<dbReference type="AlphaFoldDB" id="G8QYN2"/>
<keyword evidence="1" id="KW-1133">Transmembrane helix</keyword>
<accession>G8QYN2</accession>
<dbReference type="InterPro" id="IPR008407">
    <property type="entry name" value="Brnchd-chn_aa_trnsp_AzlD"/>
</dbReference>
<dbReference type="Proteomes" id="UP000005632">
    <property type="component" value="Chromosome"/>
</dbReference>
<protein>
    <submittedName>
        <fullName evidence="2">Branched-chain amino acid transport protein (AzlD)</fullName>
    </submittedName>
</protein>
<organism evidence="2 3">
    <name type="scientific">Sphaerochaeta pleomorpha (strain ATCC BAA-1885 / DSM 22778 / Grapes)</name>
    <dbReference type="NCBI Taxonomy" id="158190"/>
    <lineage>
        <taxon>Bacteria</taxon>
        <taxon>Pseudomonadati</taxon>
        <taxon>Spirochaetota</taxon>
        <taxon>Spirochaetia</taxon>
        <taxon>Spirochaetales</taxon>
        <taxon>Sphaerochaetaceae</taxon>
        <taxon>Sphaerochaeta</taxon>
    </lineage>
</organism>
<dbReference type="Pfam" id="PF05437">
    <property type="entry name" value="AzlD"/>
    <property type="match status" value="1"/>
</dbReference>
<feature type="transmembrane region" description="Helical" evidence="1">
    <location>
        <begin position="37"/>
        <end position="59"/>
    </location>
</feature>
<dbReference type="KEGG" id="sgp:SpiGrapes_0760"/>
<dbReference type="STRING" id="158190.SpiGrapes_0760"/>
<keyword evidence="3" id="KW-1185">Reference proteome</keyword>
<feature type="transmembrane region" description="Helical" evidence="1">
    <location>
        <begin position="87"/>
        <end position="102"/>
    </location>
</feature>
<dbReference type="OrthoDB" id="9811308at2"/>
<reference evidence="2 3" key="1">
    <citation type="submission" date="2011-11" db="EMBL/GenBank/DDBJ databases">
        <title>Complete sequence of Spirochaeta sp. grapes.</title>
        <authorList>
            <consortium name="US DOE Joint Genome Institute"/>
            <person name="Lucas S."/>
            <person name="Han J."/>
            <person name="Lapidus A."/>
            <person name="Cheng J.-F."/>
            <person name="Goodwin L."/>
            <person name="Pitluck S."/>
            <person name="Peters L."/>
            <person name="Ovchinnikova G."/>
            <person name="Munk A.C."/>
            <person name="Detter J.C."/>
            <person name="Han C."/>
            <person name="Tapia R."/>
            <person name="Land M."/>
            <person name="Hauser L."/>
            <person name="Kyrpides N."/>
            <person name="Ivanova N."/>
            <person name="Pagani I."/>
            <person name="Ritalahtilisa K."/>
            <person name="Loeffler F."/>
            <person name="Woyke T."/>
        </authorList>
    </citation>
    <scope>NUCLEOTIDE SEQUENCE [LARGE SCALE GENOMIC DNA]</scope>
    <source>
        <strain evidence="3">ATCC BAA-1885 / DSM 22778 / Grapes</strain>
    </source>
</reference>
<evidence type="ECO:0000313" key="3">
    <source>
        <dbReference type="Proteomes" id="UP000005632"/>
    </source>
</evidence>
<feature type="transmembrane region" description="Helical" evidence="1">
    <location>
        <begin position="7"/>
        <end position="25"/>
    </location>
</feature>
<dbReference type="RefSeq" id="WP_014269444.1">
    <property type="nucleotide sequence ID" value="NC_016633.1"/>
</dbReference>
<feature type="transmembrane region" description="Helical" evidence="1">
    <location>
        <begin position="66"/>
        <end position="81"/>
    </location>
</feature>
<dbReference type="EMBL" id="CP003155">
    <property type="protein sequence ID" value="AEV28595.1"/>
    <property type="molecule type" value="Genomic_DNA"/>
</dbReference>
<name>G8QYN2_SPHPG</name>
<sequence>MRNGIPLCIYILVTALATFLVRALPYYANFLDRLPKFLAKCLRLLPIAALGALIFPGVITDFQGRWYAGLLGIGIAFLLSYFKRGMIFPILFSVLITYLALVL</sequence>
<keyword evidence="1" id="KW-0812">Transmembrane</keyword>
<proteinExistence type="predicted"/>
<evidence type="ECO:0000256" key="1">
    <source>
        <dbReference type="SAM" id="Phobius"/>
    </source>
</evidence>
<dbReference type="HOGENOM" id="CLU_157896_2_2_12"/>
<evidence type="ECO:0000313" key="2">
    <source>
        <dbReference type="EMBL" id="AEV28595.1"/>
    </source>
</evidence>
<gene>
    <name evidence="2" type="ordered locus">SpiGrapes_0760</name>
</gene>